<accession>A0A0C5WHR9</accession>
<evidence type="ECO:0000313" key="2">
    <source>
        <dbReference type="EMBL" id="AJR04704.1"/>
    </source>
</evidence>
<dbReference type="Gene3D" id="3.40.50.2000">
    <property type="entry name" value="Glycogen Phosphorylase B"/>
    <property type="match status" value="2"/>
</dbReference>
<dbReference type="OrthoDB" id="798298at2"/>
<dbReference type="Proteomes" id="UP000032229">
    <property type="component" value="Chromosome"/>
</dbReference>
<reference evidence="2 3" key="1">
    <citation type="submission" date="2014-02" db="EMBL/GenBank/DDBJ databases">
        <authorList>
            <person name="Young C.-C."/>
            <person name="Hameed A."/>
            <person name="Huang H.-C."/>
            <person name="Shahina M."/>
        </authorList>
    </citation>
    <scope>NUCLEOTIDE SEQUENCE [LARGE SCALE GENOMIC DNA]</scope>
    <source>
        <strain evidence="2 3">CC-SAMT-1</strain>
    </source>
</reference>
<dbReference type="KEGG" id="sze:AW14_00780"/>
<name>A0A0C5WHR9_9FLAO</name>
<dbReference type="PANTHER" id="PTHR12526">
    <property type="entry name" value="GLYCOSYLTRANSFERASE"/>
    <property type="match status" value="1"/>
</dbReference>
<protein>
    <recommendedName>
        <fullName evidence="1">Glycosyl transferase family 1 domain-containing protein</fullName>
    </recommendedName>
</protein>
<dbReference type="SUPFAM" id="SSF53756">
    <property type="entry name" value="UDP-Glycosyltransferase/glycogen phosphorylase"/>
    <property type="match status" value="1"/>
</dbReference>
<dbReference type="AlphaFoldDB" id="A0A0C5WHR9"/>
<proteinExistence type="predicted"/>
<dbReference type="Pfam" id="PF00534">
    <property type="entry name" value="Glycos_transf_1"/>
    <property type="match status" value="1"/>
</dbReference>
<dbReference type="EMBL" id="CP007202">
    <property type="protein sequence ID" value="AJR04704.1"/>
    <property type="molecule type" value="Genomic_DNA"/>
</dbReference>
<keyword evidence="3" id="KW-1185">Reference proteome</keyword>
<gene>
    <name evidence="2" type="ORF">AW14_00780</name>
</gene>
<sequence length="358" mass="41440">MSKKVCIISDSLSFGGAEKVAANMSISLSKKGYEIHIVSMTDFIDYQFEGALYNFGLVKKSNNKLLSLLKFKKYFSLNKFDVIIDHRVRNKYLKEIVFSKFIFKNETIIYCVHNYDLSYYFSFLKFPWASLFPHVKNRMFVSVCNEIKNKLENKLFLKSTVVYNYTIPNKYSSDKKVYDYDYIIGVGRLTKIKQFDKLIKNFSKSHLPNSNVKLVILGSGSEKLNLELLISELSMGKHVELIPFTKNPNELISNAKALVLTSKIEGFPMVLVESLFLNTPVIAFNCKSGPSEIIQNYINGLLVDNQNEQQLTLALNKLLDNHFYNNLEQNTHKDLDRFSEDVVTNKWIDILENQHKFF</sequence>
<dbReference type="STRING" id="1454006.AW14_00780"/>
<dbReference type="HOGENOM" id="CLU_009583_0_0_10"/>
<evidence type="ECO:0000259" key="1">
    <source>
        <dbReference type="Pfam" id="PF00534"/>
    </source>
</evidence>
<feature type="domain" description="Glycosyl transferase family 1" evidence="1">
    <location>
        <begin position="179"/>
        <end position="332"/>
    </location>
</feature>
<evidence type="ECO:0000313" key="3">
    <source>
        <dbReference type="Proteomes" id="UP000032229"/>
    </source>
</evidence>
<dbReference type="GO" id="GO:0016757">
    <property type="term" value="F:glycosyltransferase activity"/>
    <property type="evidence" value="ECO:0007669"/>
    <property type="project" value="InterPro"/>
</dbReference>
<dbReference type="RefSeq" id="WP_044637067.1">
    <property type="nucleotide sequence ID" value="NZ_CP007202.1"/>
</dbReference>
<organism evidence="2 3">
    <name type="scientific">Siansivirga zeaxanthinifaciens CC-SAMT-1</name>
    <dbReference type="NCBI Taxonomy" id="1454006"/>
    <lineage>
        <taxon>Bacteria</taxon>
        <taxon>Pseudomonadati</taxon>
        <taxon>Bacteroidota</taxon>
        <taxon>Flavobacteriia</taxon>
        <taxon>Flavobacteriales</taxon>
        <taxon>Flavobacteriaceae</taxon>
        <taxon>Siansivirga</taxon>
    </lineage>
</organism>
<dbReference type="InterPro" id="IPR001296">
    <property type="entry name" value="Glyco_trans_1"/>
</dbReference>
<dbReference type="PANTHER" id="PTHR12526:SF630">
    <property type="entry name" value="GLYCOSYLTRANSFERASE"/>
    <property type="match status" value="1"/>
</dbReference>